<keyword evidence="11" id="KW-0472">Membrane</keyword>
<dbReference type="PANTHER" id="PTHR10468:SF0">
    <property type="entry name" value="ALPHA-1,3-MANNOSYL-GLYCOPROTEIN 2-BETA-N-ACETYLGLUCOSAMINYLTRANSFERASE"/>
    <property type="match status" value="1"/>
</dbReference>
<sequence length="325" mass="37621">IAVLVIACNRPSVKRCVDLLFRNRPSTTYYPIIVSQDCGDQKTAEVLNGYGDRIKYLQFNPSPAGGLSGYHKIARHYKWALDQVFNVLNYETVIIVEDDLDVAADFFSYFQATRHLMEKDKSIWCVSAWNDNGRKELTMSPGTERLYRSDFFPGLGWMLTKNLWQEIGPKWPPAYWDDWMREPARRQNRVCIRPEISRTRTFGRIGVSQGQFFDKYLKHININTGKVDFMSKDLSYLEKENYNSEFLETVNSSPVITFSQLLAETGPKDDIVRIKYKTEGSFVRIARRLGLMTDFKAGIPRTAYKGIVSFTYKNKWVHLVPSSAR</sequence>
<evidence type="ECO:0000256" key="15">
    <source>
        <dbReference type="ARBA" id="ARBA00041712"/>
    </source>
</evidence>
<dbReference type="OrthoDB" id="440755at2759"/>
<dbReference type="GO" id="GO:0003827">
    <property type="term" value="F:alpha-1,3-mannosylglycoprotein 2-beta-N-acetylglucosaminyltransferase activity"/>
    <property type="evidence" value="ECO:0000318"/>
    <property type="project" value="GO_Central"/>
</dbReference>
<organism evidence="18 19">
    <name type="scientific">Trichoplax adhaerens</name>
    <name type="common">Trichoplax reptans</name>
    <dbReference type="NCBI Taxonomy" id="10228"/>
    <lineage>
        <taxon>Eukaryota</taxon>
        <taxon>Metazoa</taxon>
        <taxon>Placozoa</taxon>
        <taxon>Uniplacotomia</taxon>
        <taxon>Trichoplacea</taxon>
        <taxon>Trichoplacidae</taxon>
        <taxon>Trichoplax</taxon>
    </lineage>
</organism>
<dbReference type="GO" id="GO:0030145">
    <property type="term" value="F:manganese ion binding"/>
    <property type="evidence" value="ECO:0007669"/>
    <property type="project" value="UniProtKB-UniRule"/>
</dbReference>
<dbReference type="GO" id="GO:0005794">
    <property type="term" value="C:Golgi apparatus"/>
    <property type="evidence" value="ECO:0000318"/>
    <property type="project" value="GO_Central"/>
</dbReference>
<dbReference type="HOGENOM" id="CLU_022150_2_1_1"/>
<dbReference type="GO" id="GO:0006487">
    <property type="term" value="P:protein N-linked glycosylation"/>
    <property type="evidence" value="ECO:0000318"/>
    <property type="project" value="GO_Central"/>
</dbReference>
<keyword evidence="12 17" id="KW-0464">Manganese</keyword>
<dbReference type="InterPro" id="IPR052261">
    <property type="entry name" value="Glycosyltransferase_13"/>
</dbReference>
<evidence type="ECO:0000313" key="18">
    <source>
        <dbReference type="EMBL" id="EDV29303.1"/>
    </source>
</evidence>
<proteinExistence type="inferred from homology"/>
<dbReference type="PANTHER" id="PTHR10468">
    <property type="entry name" value="PROTEIN O-LINKED-MANNOSE BETA-1,2-N-ACETYLGLUCOSAMINYLTRANSFERASE 1/ALPHA-1,3-MANNOSYL-GLYCOPROTEIN 2-BETA-N-ACETYLGLUCOSAMINYLTRANSFERASE"/>
    <property type="match status" value="1"/>
</dbReference>
<comment type="similarity">
    <text evidence="3 17">Belongs to the glycosyltransferase 13 family.</text>
</comment>
<dbReference type="OMA" id="SHLVEYR"/>
<evidence type="ECO:0000256" key="9">
    <source>
        <dbReference type="ARBA" id="ARBA00022989"/>
    </source>
</evidence>
<dbReference type="GO" id="GO:0000139">
    <property type="term" value="C:Golgi membrane"/>
    <property type="evidence" value="ECO:0007669"/>
    <property type="project" value="UniProtKB-SubCell"/>
</dbReference>
<evidence type="ECO:0000256" key="16">
    <source>
        <dbReference type="ARBA" id="ARBA00049421"/>
    </source>
</evidence>
<dbReference type="Pfam" id="PF03071">
    <property type="entry name" value="GNT-I"/>
    <property type="match status" value="1"/>
</dbReference>
<dbReference type="Gene3D" id="3.90.550.10">
    <property type="entry name" value="Spore Coat Polysaccharide Biosynthesis Protein SpsA, Chain A"/>
    <property type="match status" value="1"/>
</dbReference>
<evidence type="ECO:0000256" key="4">
    <source>
        <dbReference type="ARBA" id="ARBA00022676"/>
    </source>
</evidence>
<dbReference type="RefSeq" id="XP_002108505.1">
    <property type="nucleotide sequence ID" value="XM_002108469.1"/>
</dbReference>
<reference evidence="18 19" key="1">
    <citation type="journal article" date="2008" name="Nature">
        <title>The Trichoplax genome and the nature of placozoans.</title>
        <authorList>
            <person name="Srivastava M."/>
            <person name="Begovic E."/>
            <person name="Chapman J."/>
            <person name="Putnam N.H."/>
            <person name="Hellsten U."/>
            <person name="Kawashima T."/>
            <person name="Kuo A."/>
            <person name="Mitros T."/>
            <person name="Salamov A."/>
            <person name="Carpenter M.L."/>
            <person name="Signorovitch A.Y."/>
            <person name="Moreno M.A."/>
            <person name="Kamm K."/>
            <person name="Grimwood J."/>
            <person name="Schmutz J."/>
            <person name="Shapiro H."/>
            <person name="Grigoriev I.V."/>
            <person name="Buss L.W."/>
            <person name="Schierwater B."/>
            <person name="Dellaporta S.L."/>
            <person name="Rokhsar D.S."/>
        </authorList>
    </citation>
    <scope>NUCLEOTIDE SEQUENCE [LARGE SCALE GENOMIC DNA]</scope>
    <source>
        <strain evidence="18 19">Grell-BS-1999</strain>
    </source>
</reference>
<dbReference type="eggNOG" id="KOG1413">
    <property type="taxonomic scope" value="Eukaryota"/>
</dbReference>
<evidence type="ECO:0000256" key="1">
    <source>
        <dbReference type="ARBA" id="ARBA00004323"/>
    </source>
</evidence>
<evidence type="ECO:0000256" key="12">
    <source>
        <dbReference type="ARBA" id="ARBA00023211"/>
    </source>
</evidence>
<dbReference type="InParanoid" id="B3RJC1"/>
<keyword evidence="8 17" id="KW-0735">Signal-anchor</keyword>
<comment type="subcellular location">
    <subcellularLocation>
        <location evidence="1 17">Golgi apparatus membrane</location>
        <topology evidence="1 17">Single-pass type II membrane protein</topology>
    </subcellularLocation>
</comment>
<evidence type="ECO:0000256" key="11">
    <source>
        <dbReference type="ARBA" id="ARBA00023136"/>
    </source>
</evidence>
<keyword evidence="6" id="KW-0812">Transmembrane</keyword>
<evidence type="ECO:0000256" key="13">
    <source>
        <dbReference type="ARBA" id="ARBA00037706"/>
    </source>
</evidence>
<feature type="non-terminal residue" evidence="18">
    <location>
        <position position="1"/>
    </location>
</feature>
<evidence type="ECO:0000256" key="2">
    <source>
        <dbReference type="ARBA" id="ARBA00004922"/>
    </source>
</evidence>
<keyword evidence="5" id="KW-0808">Transferase</keyword>
<dbReference type="EMBL" id="DS985241">
    <property type="protein sequence ID" value="EDV29303.1"/>
    <property type="molecule type" value="Genomic_DNA"/>
</dbReference>
<comment type="function">
    <text evidence="13 17">Initiates complex N-linked carbohydrate formation. Essential for the conversion of high-mannose to hybrid and complex N-glycans.</text>
</comment>
<keyword evidence="7 17" id="KW-0479">Metal-binding</keyword>
<accession>B3RJC1</accession>
<dbReference type="PhylomeDB" id="B3RJC1"/>
<dbReference type="UniPathway" id="UPA00378"/>
<evidence type="ECO:0000256" key="3">
    <source>
        <dbReference type="ARBA" id="ARBA00006492"/>
    </source>
</evidence>
<dbReference type="STRING" id="10228.B3RJC1"/>
<dbReference type="EC" id="2.4.1.101" evidence="14 17"/>
<gene>
    <name evidence="18" type="ORF">TRIADDRAFT_19831</name>
</gene>
<evidence type="ECO:0000256" key="8">
    <source>
        <dbReference type="ARBA" id="ARBA00022968"/>
    </source>
</evidence>
<dbReference type="Proteomes" id="UP000009022">
    <property type="component" value="Unassembled WGS sequence"/>
</dbReference>
<comment type="pathway">
    <text evidence="2 17">Protein modification; protein glycosylation.</text>
</comment>
<dbReference type="CTD" id="6749719"/>
<dbReference type="SUPFAM" id="SSF53448">
    <property type="entry name" value="Nucleotide-diphospho-sugar transferases"/>
    <property type="match status" value="1"/>
</dbReference>
<evidence type="ECO:0000256" key="5">
    <source>
        <dbReference type="ARBA" id="ARBA00022679"/>
    </source>
</evidence>
<evidence type="ECO:0000256" key="10">
    <source>
        <dbReference type="ARBA" id="ARBA00023034"/>
    </source>
</evidence>
<dbReference type="GeneID" id="6749719"/>
<keyword evidence="19" id="KW-1185">Reference proteome</keyword>
<comment type="catalytic activity">
    <reaction evidence="16 17">
        <text>N(4)-(alpha-D-Man-(1-&gt;3)-[alpha-D-Man-(1-&gt;3)-[alpha-D-Man-(1-&gt;6)]-alpha-D-Man-(1-&gt;6)]-beta-D-Man-(1-&gt;4)-beta-D-GlcNAc-(1-&gt;4)-beta-D-GlcNAc)-L-asparaginyl-[protein] (N-glucan mannose isomer 5A1,2) + UDP-N-acetyl-alpha-D-glucosamine = N(4)-{beta-D-GlcNAc-(1-&gt;2)-alpha-D-Man-(1-&gt;3)-[alpha-D-Man-(1-&gt;3)-[alpha-D-Man-(1-&gt;6)]-alpha-D-Man-(1-&gt;6)]-beta-D-Man-(1-&gt;4)-beta-D-GlcNAc-(1-&gt;4)-beta-D-GlcNAc}-L-asparaginyl-[protein] + UDP + H(+)</text>
        <dbReference type="Rhea" id="RHEA:11456"/>
        <dbReference type="Rhea" id="RHEA-COMP:14367"/>
        <dbReference type="Rhea" id="RHEA-COMP:14368"/>
        <dbReference type="ChEBI" id="CHEBI:15378"/>
        <dbReference type="ChEBI" id="CHEBI:57705"/>
        <dbReference type="ChEBI" id="CHEBI:58223"/>
        <dbReference type="ChEBI" id="CHEBI:59087"/>
        <dbReference type="ChEBI" id="CHEBI:60625"/>
        <dbReference type="EC" id="2.4.1.101"/>
    </reaction>
</comment>
<evidence type="ECO:0000256" key="6">
    <source>
        <dbReference type="ARBA" id="ARBA00022692"/>
    </source>
</evidence>
<dbReference type="InterPro" id="IPR029044">
    <property type="entry name" value="Nucleotide-diphossugar_trans"/>
</dbReference>
<dbReference type="KEGG" id="tad:TRIADDRAFT_19831"/>
<evidence type="ECO:0000256" key="14">
    <source>
        <dbReference type="ARBA" id="ARBA00038949"/>
    </source>
</evidence>
<dbReference type="AlphaFoldDB" id="B3RJC1"/>
<evidence type="ECO:0000256" key="7">
    <source>
        <dbReference type="ARBA" id="ARBA00022723"/>
    </source>
</evidence>
<dbReference type="FunFam" id="3.90.550.10:FF:000055">
    <property type="entry name" value="Alpha-1,3-mannosyl-glycoprotein 2-beta-N-acetylglucosaminyltransferase"/>
    <property type="match status" value="1"/>
</dbReference>
<dbReference type="FunCoup" id="B3RJC1">
    <property type="interactions" value="1508"/>
</dbReference>
<keyword evidence="4 17" id="KW-0328">Glycosyltransferase</keyword>
<keyword evidence="9" id="KW-1133">Transmembrane helix</keyword>
<keyword evidence="10 17" id="KW-0333">Golgi apparatus</keyword>
<protein>
    <recommendedName>
        <fullName evidence="14 17">Alpha-1,3-mannosyl-glycoprotein 2-beta-N-acetylglucosaminyltransferase</fullName>
        <shortName evidence="17">GNT-I</shortName>
        <shortName evidence="17">GlcNAc-T I</shortName>
        <ecNumber evidence="14 17">2.4.1.101</ecNumber>
    </recommendedName>
    <alternativeName>
        <fullName evidence="15 17">N-glycosyl-oligosaccharide-glycoprotein N-acetylglucosaminyltransferase I</fullName>
    </alternativeName>
</protein>
<evidence type="ECO:0000256" key="17">
    <source>
        <dbReference type="RuleBase" id="RU368119"/>
    </source>
</evidence>
<evidence type="ECO:0000313" key="19">
    <source>
        <dbReference type="Proteomes" id="UP000009022"/>
    </source>
</evidence>
<comment type="cofactor">
    <cofactor evidence="17">
        <name>Mn(2+)</name>
        <dbReference type="ChEBI" id="CHEBI:29035"/>
    </cofactor>
    <text evidence="17">The cofactor is mostly bound to the substrate.</text>
</comment>
<dbReference type="Gene3D" id="3.10.180.20">
    <property type="entry name" value="N-Acetylglucosaminyltransferase I, Domain 2"/>
    <property type="match status" value="1"/>
</dbReference>
<dbReference type="InterPro" id="IPR004139">
    <property type="entry name" value="Glyco_trans_13"/>
</dbReference>
<name>B3RJC1_TRIAD</name>